<keyword evidence="2" id="KW-0812">Transmembrane</keyword>
<feature type="transmembrane region" description="Helical" evidence="2">
    <location>
        <begin position="134"/>
        <end position="154"/>
    </location>
</feature>
<keyword evidence="2" id="KW-0472">Membrane</keyword>
<keyword evidence="4" id="KW-1185">Reference proteome</keyword>
<feature type="transmembrane region" description="Helical" evidence="2">
    <location>
        <begin position="21"/>
        <end position="43"/>
    </location>
</feature>
<feature type="transmembrane region" description="Helical" evidence="2">
    <location>
        <begin position="553"/>
        <end position="576"/>
    </location>
</feature>
<accession>A0A5A8CNC8</accession>
<dbReference type="EMBL" id="VLTN01000015">
    <property type="protein sequence ID" value="KAA0153630.1"/>
    <property type="molecule type" value="Genomic_DNA"/>
</dbReference>
<evidence type="ECO:0000313" key="3">
    <source>
        <dbReference type="EMBL" id="KAA0153630.1"/>
    </source>
</evidence>
<evidence type="ECO:0000256" key="2">
    <source>
        <dbReference type="SAM" id="Phobius"/>
    </source>
</evidence>
<dbReference type="Proteomes" id="UP000323011">
    <property type="component" value="Unassembled WGS sequence"/>
</dbReference>
<feature type="transmembrane region" description="Helical" evidence="2">
    <location>
        <begin position="214"/>
        <end position="239"/>
    </location>
</feature>
<protein>
    <submittedName>
        <fullName evidence="3">Uncharacterized protein</fullName>
    </submittedName>
</protein>
<feature type="transmembrane region" description="Helical" evidence="2">
    <location>
        <begin position="175"/>
        <end position="194"/>
    </location>
</feature>
<comment type="caution">
    <text evidence="3">The sequence shown here is derived from an EMBL/GenBank/DDBJ whole genome shotgun (WGS) entry which is preliminary data.</text>
</comment>
<keyword evidence="2" id="KW-1133">Transmembrane helix</keyword>
<gene>
    <name evidence="3" type="ORF">FNF29_03018</name>
</gene>
<feature type="transmembrane region" description="Helical" evidence="2">
    <location>
        <begin position="246"/>
        <end position="267"/>
    </location>
</feature>
<feature type="transmembrane region" description="Helical" evidence="2">
    <location>
        <begin position="49"/>
        <end position="67"/>
    </location>
</feature>
<sequence>MQSSMYHPGEDPQRTMYRVMFWLTIMMNSGLFIWGLAATYFAYNASWTPFPLALLGLFSVLNVGFYGDYAMNRRVKSDMYRFLTIQYFLSAFTLIIAAFAFVQIDQGKAYIADNWPIMSQQVIPFTTQLNQQRLFASLQNTLSWLGWFSALVALPQMQRAFELLDEKFARFALNPFRVLVPQLSLIFVIAVITATVGADASIVSTYGNDDDESALIFTIVTAYLFIIAIPIAIAAAWILGTHHTTYTIVWILFSVLTVFALFGGSILSAQAADIEVFTVPRWDYIRIFVPNSYQQKPVQVYVRDAETLLRGAGLGGVMLFIFGLILVLTSMHSAFLIAALAPSVGAGPDAIHHATASLRGSIPASGSTSQDVGKQASGYYGALVGEEGGPDARPKPVSAASGDEEDRLGDVEIVESDDEEDDIGGGSAHASKAQGVGSYQAGGVGGLDGSAMERGRSTSGFELPATGGAFEGAALTPRGGRGGYGSYGTEGSANPGYGAATTTAVAADSAVAHYGAVPPPEADTHTPKLPSWGEYSQVSSNLLRRELGSRPTCLIIVGVYVVATLGLLIGALAGLGTAARCGALARQGGFTSTYSQSFVAENNAVINVTNLFPSGRLRYIAYDAYEAGYGNFTVTVSTYSLNKDHIFSKQQVKDAVKFKGQGGFFPDPFETSLVVNVAPLVGDSDAAGACDAADVVVRVPLSKLQLLSSARDVAEGTSLPQRLRDTAERAKAAATGFDLSSVRTTYPVSSVGDVFATSAVPQLRNPAILHSSAEASGTRLSAINQEIRRVDAVRRAAASNPSAALSAVLERLEDPAAVSAVPPVHSMLSRVASGYGPGGAAERLGMGQPLRIGAADSEHGMYFSAVDPWEREAASAHTERMNSIVEAARLRHGSHPALDRVKTAADARSWSMLLDARADAKAAMEAAEPGSEEATLAASRSEEVEALYAEAAGLGDPIALSQQSSVNLRTTAAFVDLESFLLFFPPAISTLNVETVTGPVTLISSLCVPTFGDPSVYGLSVRVRSVSGDVNATTMVGPGIDIETGGDIYSEGVVSALLQINPLTSAVVFNGKGSLRTVATGTGTVTLTQGLGGYDATLATDSGTLLVTNCAGAVGTDVSFTASDGGDIWFTTLLLAGGNITRVKLTGGTFTANVIYSNRVLVDGTAGGNSAILEAFLGIGTLKTGVDPPLTTNYSKPGLIANHPSGSIKVTGIGAAPAADPDAPAEQFTSFMVVDLTTTEGPITVQINGGGFNGPYTLDTKHGQATVELNGVEGPLTGTLGTVSESVPAFGYISLKSDYGDIDMTQLVNSIPDLSALGIVI</sequence>
<name>A0A5A8CNC8_CAFRO</name>
<feature type="transmembrane region" description="Helical" evidence="2">
    <location>
        <begin position="308"/>
        <end position="328"/>
    </location>
</feature>
<proteinExistence type="predicted"/>
<feature type="transmembrane region" description="Helical" evidence="2">
    <location>
        <begin position="79"/>
        <end position="102"/>
    </location>
</feature>
<feature type="compositionally biased region" description="Acidic residues" evidence="1">
    <location>
        <begin position="402"/>
        <end position="423"/>
    </location>
</feature>
<feature type="region of interest" description="Disordered" evidence="1">
    <location>
        <begin position="383"/>
        <end position="437"/>
    </location>
</feature>
<reference evidence="3 4" key="1">
    <citation type="submission" date="2019-07" db="EMBL/GenBank/DDBJ databases">
        <title>Genomes of Cafeteria roenbergensis.</title>
        <authorList>
            <person name="Fischer M.G."/>
            <person name="Hackl T."/>
            <person name="Roman M."/>
        </authorList>
    </citation>
    <scope>NUCLEOTIDE SEQUENCE [LARGE SCALE GENOMIC DNA]</scope>
    <source>
        <strain evidence="3 4">BVI</strain>
    </source>
</reference>
<evidence type="ECO:0000313" key="4">
    <source>
        <dbReference type="Proteomes" id="UP000323011"/>
    </source>
</evidence>
<organism evidence="3 4">
    <name type="scientific">Cafeteria roenbergensis</name>
    <name type="common">Marine flagellate</name>
    <dbReference type="NCBI Taxonomy" id="33653"/>
    <lineage>
        <taxon>Eukaryota</taxon>
        <taxon>Sar</taxon>
        <taxon>Stramenopiles</taxon>
        <taxon>Bigyra</taxon>
        <taxon>Opalozoa</taxon>
        <taxon>Bicosoecida</taxon>
        <taxon>Cafeteriaceae</taxon>
        <taxon>Cafeteria</taxon>
    </lineage>
</organism>
<evidence type="ECO:0000256" key="1">
    <source>
        <dbReference type="SAM" id="MobiDB-lite"/>
    </source>
</evidence>